<feature type="transmembrane region" description="Helical" evidence="1">
    <location>
        <begin position="7"/>
        <end position="33"/>
    </location>
</feature>
<feature type="transmembrane region" description="Helical" evidence="1">
    <location>
        <begin position="91"/>
        <end position="114"/>
    </location>
</feature>
<dbReference type="Proteomes" id="UP000199656">
    <property type="component" value="Unassembled WGS sequence"/>
</dbReference>
<keyword evidence="3" id="KW-0808">Transferase</keyword>
<dbReference type="InterPro" id="IPR010559">
    <property type="entry name" value="Sig_transdc_His_kin_internal"/>
</dbReference>
<dbReference type="InterPro" id="IPR050640">
    <property type="entry name" value="Bact_2-comp_sensor_kinase"/>
</dbReference>
<dbReference type="SUPFAM" id="SSF55874">
    <property type="entry name" value="ATPase domain of HSP90 chaperone/DNA topoisomerase II/histidine kinase"/>
    <property type="match status" value="1"/>
</dbReference>
<gene>
    <name evidence="3" type="ORF">SAMN05660909_04813</name>
</gene>
<dbReference type="EMBL" id="FNRL01000030">
    <property type="protein sequence ID" value="SEB02688.1"/>
    <property type="molecule type" value="Genomic_DNA"/>
</dbReference>
<feature type="transmembrane region" description="Helical" evidence="1">
    <location>
        <begin position="263"/>
        <end position="286"/>
    </location>
</feature>
<keyword evidence="1" id="KW-0472">Membrane</keyword>
<dbReference type="RefSeq" id="WP_225889695.1">
    <property type="nucleotide sequence ID" value="NZ_BKAT01000051.1"/>
</dbReference>
<evidence type="ECO:0000256" key="1">
    <source>
        <dbReference type="SAM" id="Phobius"/>
    </source>
</evidence>
<dbReference type="AlphaFoldDB" id="A0A1H4G184"/>
<feature type="transmembrane region" description="Helical" evidence="1">
    <location>
        <begin position="173"/>
        <end position="193"/>
    </location>
</feature>
<dbReference type="STRING" id="408074.SAMN05660909_04813"/>
<name>A0A1H4G184_9BACT</name>
<feature type="transmembrane region" description="Helical" evidence="1">
    <location>
        <begin position="199"/>
        <end position="218"/>
    </location>
</feature>
<keyword evidence="4" id="KW-1185">Reference proteome</keyword>
<dbReference type="GO" id="GO:0000155">
    <property type="term" value="F:phosphorelay sensor kinase activity"/>
    <property type="evidence" value="ECO:0007669"/>
    <property type="project" value="InterPro"/>
</dbReference>
<evidence type="ECO:0000313" key="3">
    <source>
        <dbReference type="EMBL" id="SEB02688.1"/>
    </source>
</evidence>
<keyword evidence="1" id="KW-0812">Transmembrane</keyword>
<dbReference type="InterPro" id="IPR036890">
    <property type="entry name" value="HATPase_C_sf"/>
</dbReference>
<keyword evidence="3" id="KW-0418">Kinase</keyword>
<feature type="domain" description="Signal transduction histidine kinase internal region" evidence="2">
    <location>
        <begin position="309"/>
        <end position="385"/>
    </location>
</feature>
<keyword evidence="1" id="KW-1133">Transmembrane helix</keyword>
<feature type="transmembrane region" description="Helical" evidence="1">
    <location>
        <begin position="53"/>
        <end position="79"/>
    </location>
</feature>
<feature type="transmembrane region" description="Helical" evidence="1">
    <location>
        <begin position="134"/>
        <end position="152"/>
    </location>
</feature>
<dbReference type="Gene3D" id="3.30.565.10">
    <property type="entry name" value="Histidine kinase-like ATPase, C-terminal domain"/>
    <property type="match status" value="1"/>
</dbReference>
<protein>
    <submittedName>
        <fullName evidence="3">Histidine kinase</fullName>
    </submittedName>
</protein>
<proteinExistence type="predicted"/>
<organism evidence="3 4">
    <name type="scientific">Chitinophaga terrae</name>
    <name type="common">ex Kim and Jung 2007</name>
    <dbReference type="NCBI Taxonomy" id="408074"/>
    <lineage>
        <taxon>Bacteria</taxon>
        <taxon>Pseudomonadati</taxon>
        <taxon>Bacteroidota</taxon>
        <taxon>Chitinophagia</taxon>
        <taxon>Chitinophagales</taxon>
        <taxon>Chitinophagaceae</taxon>
        <taxon>Chitinophaga</taxon>
    </lineage>
</organism>
<dbReference type="PANTHER" id="PTHR34220">
    <property type="entry name" value="SENSOR HISTIDINE KINASE YPDA"/>
    <property type="match status" value="1"/>
</dbReference>
<reference evidence="4" key="1">
    <citation type="submission" date="2016-10" db="EMBL/GenBank/DDBJ databases">
        <authorList>
            <person name="Varghese N."/>
            <person name="Submissions S."/>
        </authorList>
    </citation>
    <scope>NUCLEOTIDE SEQUENCE [LARGE SCALE GENOMIC DNA]</scope>
    <source>
        <strain evidence="4">DSM 23920</strain>
    </source>
</reference>
<accession>A0A1H4G184</accession>
<feature type="transmembrane region" description="Helical" evidence="1">
    <location>
        <begin position="239"/>
        <end position="257"/>
    </location>
</feature>
<dbReference type="GO" id="GO:0016020">
    <property type="term" value="C:membrane"/>
    <property type="evidence" value="ECO:0007669"/>
    <property type="project" value="InterPro"/>
</dbReference>
<evidence type="ECO:0000313" key="4">
    <source>
        <dbReference type="Proteomes" id="UP000199656"/>
    </source>
</evidence>
<sequence length="504" mass="58556">MTQFKKIEFAIVTGIFLLLMFSLLYPSIIYNVFELQRIYGYKFARYDQVFDYYLHYLIPSLGRIMLVYVSFLLVNFIILPKYLETGKWAPGILLLVPVGLFYFIFMMVANSYYYGYLFGVYKTIRGANMHFAKSAFIVTLFSALVYVFYYYCRKLFVDKLYSRFFTDPVFRKMMTEILWASGLFVALFCLSFSDSRDLGLLIFFFGPSQIAVFFILRYRVFPQFTEEHRNKWLLARDGILTIIICNTIISLICRALFHGDGGNIAALWGIGCFISLFIVAPTDWFLYRSQLSQQKTVVSLKKALGHSSANLDFLRSQINPHFLFNALNTLYGTALQEEAPRTSEGIQKLGDMMRFMLHDNNLAKISLEKEITYLQNYIDLQRLRVMSSPDIIIEVNIDESDCNHEIAPMLLIPFVENAFKHGISLRRRSKITISMSCNSRQIFFDVYNSVHPRPENDPEKDGMGIGLKNVKERLSLLYPNNHELSIRKTASEFFVHLTINVNNQ</sequence>
<dbReference type="PANTHER" id="PTHR34220:SF7">
    <property type="entry name" value="SENSOR HISTIDINE KINASE YPDA"/>
    <property type="match status" value="1"/>
</dbReference>
<evidence type="ECO:0000259" key="2">
    <source>
        <dbReference type="Pfam" id="PF06580"/>
    </source>
</evidence>
<dbReference type="Pfam" id="PF06580">
    <property type="entry name" value="His_kinase"/>
    <property type="match status" value="1"/>
</dbReference>